<organism evidence="1 2">
    <name type="scientific">candidate division TA06 bacterium SM1_40</name>
    <dbReference type="NCBI Taxonomy" id="1703773"/>
    <lineage>
        <taxon>Bacteria</taxon>
        <taxon>Bacteria division TA06</taxon>
    </lineage>
</organism>
<evidence type="ECO:0000313" key="1">
    <source>
        <dbReference type="EMBL" id="KPL09548.1"/>
    </source>
</evidence>
<accession>A0A0S8JL68</accession>
<sequence>MAGGSASDIRTPFPFDEYLIEFGTFDIAASKSSDYQVDNFTVPFACRAVRCEVTATDVNVTNGITINIEDDTPTTPKVVVSDAAVAAITAGAGKSEALTVDRTKTIFAGAVLKCSYKSGASDDAENVKVRLWVEPVN</sequence>
<dbReference type="Proteomes" id="UP000051035">
    <property type="component" value="Unassembled WGS sequence"/>
</dbReference>
<protein>
    <submittedName>
        <fullName evidence="1">Uncharacterized protein</fullName>
    </submittedName>
</protein>
<gene>
    <name evidence="1" type="ORF">AMJ71_06155</name>
</gene>
<comment type="caution">
    <text evidence="1">The sequence shown here is derived from an EMBL/GenBank/DDBJ whole genome shotgun (WGS) entry which is preliminary data.</text>
</comment>
<dbReference type="EMBL" id="LJVA01000065">
    <property type="protein sequence ID" value="KPL09548.1"/>
    <property type="molecule type" value="Genomic_DNA"/>
</dbReference>
<proteinExistence type="predicted"/>
<name>A0A0S8JL68_UNCT6</name>
<reference evidence="1 2" key="1">
    <citation type="journal article" date="2015" name="Microbiome">
        <title>Genomic resolution of linkages in carbon, nitrogen, and sulfur cycling among widespread estuary sediment bacteria.</title>
        <authorList>
            <person name="Baker B.J."/>
            <person name="Lazar C.S."/>
            <person name="Teske A.P."/>
            <person name="Dick G.J."/>
        </authorList>
    </citation>
    <scope>NUCLEOTIDE SEQUENCE [LARGE SCALE GENOMIC DNA]</scope>
    <source>
        <strain evidence="1">SM1_40</strain>
    </source>
</reference>
<evidence type="ECO:0000313" key="2">
    <source>
        <dbReference type="Proteomes" id="UP000051035"/>
    </source>
</evidence>
<dbReference type="AlphaFoldDB" id="A0A0S8JL68"/>